<dbReference type="GO" id="GO:0019877">
    <property type="term" value="P:diaminopimelate biosynthetic process"/>
    <property type="evidence" value="ECO:0007669"/>
    <property type="project" value="UniProtKB-UniRule"/>
</dbReference>
<evidence type="ECO:0000256" key="4">
    <source>
        <dbReference type="ARBA" id="ARBA00011921"/>
    </source>
</evidence>
<dbReference type="PANTHER" id="PTHR43808:SF31">
    <property type="entry name" value="N-ACETYL-L-CITRULLINE DEACETYLASE"/>
    <property type="match status" value="1"/>
</dbReference>
<dbReference type="NCBIfam" id="NF009557">
    <property type="entry name" value="PRK13009.1"/>
    <property type="match status" value="1"/>
</dbReference>
<dbReference type="PANTHER" id="PTHR43808">
    <property type="entry name" value="ACETYLORNITHINE DEACETYLASE"/>
    <property type="match status" value="1"/>
</dbReference>
<evidence type="ECO:0000256" key="9">
    <source>
        <dbReference type="ARBA" id="ARBA00022833"/>
    </source>
</evidence>
<evidence type="ECO:0000256" key="11">
    <source>
        <dbReference type="ARBA" id="ARBA00023154"/>
    </source>
</evidence>
<dbReference type="HOGENOM" id="CLU_021802_4_0_6"/>
<evidence type="ECO:0000256" key="8">
    <source>
        <dbReference type="ARBA" id="ARBA00022801"/>
    </source>
</evidence>
<gene>
    <name evidence="15 17" type="primary">dapE</name>
    <name evidence="17" type="ORF">HMPREF9444_01789</name>
</gene>
<feature type="domain" description="Peptidase M20 dimerisation" evidence="16">
    <location>
        <begin position="185"/>
        <end position="288"/>
    </location>
</feature>
<dbReference type="OrthoDB" id="9809784at2"/>
<comment type="catalytic activity">
    <reaction evidence="14 15">
        <text>N-succinyl-(2S,6S)-2,6-diaminopimelate + H2O = (2S,6S)-2,6-diaminopimelate + succinate</text>
        <dbReference type="Rhea" id="RHEA:22608"/>
        <dbReference type="ChEBI" id="CHEBI:15377"/>
        <dbReference type="ChEBI" id="CHEBI:30031"/>
        <dbReference type="ChEBI" id="CHEBI:57609"/>
        <dbReference type="ChEBI" id="CHEBI:58087"/>
        <dbReference type="EC" id="3.5.1.18"/>
    </reaction>
</comment>
<keyword evidence="18" id="KW-1185">Reference proteome</keyword>
<dbReference type="PROSITE" id="PS00758">
    <property type="entry name" value="ARGE_DAPE_CPG2_1"/>
    <property type="match status" value="1"/>
</dbReference>
<comment type="pathway">
    <text evidence="1 15">Amino-acid biosynthesis; L-lysine biosynthesis via DAP pathway; LL-2,6-diaminopimelate from (S)-tetrahydrodipicolinate (succinylase route): step 3/3.</text>
</comment>
<dbReference type="GO" id="GO:0050897">
    <property type="term" value="F:cobalt ion binding"/>
    <property type="evidence" value="ECO:0007669"/>
    <property type="project" value="UniProtKB-UniRule"/>
</dbReference>
<dbReference type="STRING" id="762983.HMPREF9444_01789"/>
<dbReference type="GO" id="GO:0008777">
    <property type="term" value="F:acetylornithine deacetylase activity"/>
    <property type="evidence" value="ECO:0007669"/>
    <property type="project" value="TreeGrafter"/>
</dbReference>
<accession>E8LM16</accession>
<comment type="subunit">
    <text evidence="3 15">Homodimer.</text>
</comment>
<comment type="caution">
    <text evidence="17">The sequence shown here is derived from an EMBL/GenBank/DDBJ whole genome shotgun (WGS) entry which is preliminary data.</text>
</comment>
<evidence type="ECO:0000256" key="1">
    <source>
        <dbReference type="ARBA" id="ARBA00005130"/>
    </source>
</evidence>
<keyword evidence="12 15" id="KW-0170">Cobalt</keyword>
<keyword evidence="11 15" id="KW-0457">Lysine biosynthesis</keyword>
<comment type="similarity">
    <text evidence="2 15">Belongs to the peptidase M20A family. DapE subfamily.</text>
</comment>
<dbReference type="CDD" id="cd03891">
    <property type="entry name" value="M20_DapE_proteobac"/>
    <property type="match status" value="1"/>
</dbReference>
<sequence length="384" mass="41612">MSHSSPVISLAEKLIACKSVTPDDADCQKILVKRFLSAGFTVKSYKEDNSQTVNLLATHGQGKPFVLFLGHTDVVPPGDLSLWTSDPFSPTFIDDEKEGLMLQGRGSADMKGSDAAMTEALCEYVQKYPNHQGTIGLLVTSNEEGDASGGVPFVANELKKENLIPDFCIVGEPSSEKIFGDTIKVGRRGSLTAHITVIGKQGHVAYPERVHNPIHDAAKLINALNTSLDSGNEFFPATSFELTNIKSGTGAENVVPESCYFMCNWRFNNEESFDSIKEFVEKQIEKLKLNCQVRFKLNGLPFISGNSQLSKALADSILEVTGVKPNLSTSGGTSDGRFIAPLGAKVVEFGPKSATIHQINERVAVSSLDALSLIFIKTLERLLN</sequence>
<feature type="binding site" evidence="15">
    <location>
        <position position="172"/>
    </location>
    <ligand>
        <name>Zn(2+)</name>
        <dbReference type="ChEBI" id="CHEBI:29105"/>
        <label>1</label>
    </ligand>
</feature>
<evidence type="ECO:0000256" key="12">
    <source>
        <dbReference type="ARBA" id="ARBA00023285"/>
    </source>
</evidence>
<dbReference type="Proteomes" id="UP000018458">
    <property type="component" value="Unassembled WGS sequence"/>
</dbReference>
<feature type="binding site" evidence="15">
    <location>
        <position position="109"/>
    </location>
    <ligand>
        <name>Zn(2+)</name>
        <dbReference type="ChEBI" id="CHEBI:29105"/>
        <label>1</label>
    </ligand>
</feature>
<dbReference type="EC" id="3.5.1.18" evidence="4 15"/>
<comment type="cofactor">
    <cofactor evidence="15">
        <name>Zn(2+)</name>
        <dbReference type="ChEBI" id="CHEBI:29105"/>
    </cofactor>
    <cofactor evidence="15">
        <name>Co(2+)</name>
        <dbReference type="ChEBI" id="CHEBI:48828"/>
    </cofactor>
    <text evidence="15">Binds 2 Zn(2+) or Co(2+) ions per subunit.</text>
</comment>
<evidence type="ECO:0000256" key="7">
    <source>
        <dbReference type="ARBA" id="ARBA00022723"/>
    </source>
</evidence>
<dbReference type="InterPro" id="IPR011650">
    <property type="entry name" value="Peptidase_M20_dimer"/>
</dbReference>
<dbReference type="eggNOG" id="COG0624">
    <property type="taxonomic scope" value="Bacteria"/>
</dbReference>
<dbReference type="InterPro" id="IPR050072">
    <property type="entry name" value="Peptidase_M20A"/>
</dbReference>
<keyword evidence="6 15" id="KW-0028">Amino-acid biosynthesis</keyword>
<reference evidence="17 18" key="1">
    <citation type="submission" date="2011-01" db="EMBL/GenBank/DDBJ databases">
        <authorList>
            <person name="Weinstock G."/>
            <person name="Sodergren E."/>
            <person name="Clifton S."/>
            <person name="Fulton L."/>
            <person name="Fulton B."/>
            <person name="Courtney L."/>
            <person name="Fronick C."/>
            <person name="Harrison M."/>
            <person name="Strong C."/>
            <person name="Farmer C."/>
            <person name="Delahaunty K."/>
            <person name="Markovic C."/>
            <person name="Hall O."/>
            <person name="Minx P."/>
            <person name="Tomlinson C."/>
            <person name="Mitreva M."/>
            <person name="Hou S."/>
            <person name="Chen J."/>
            <person name="Wollam A."/>
            <person name="Pepin K.H."/>
            <person name="Johnson M."/>
            <person name="Bhonagiri V."/>
            <person name="Zhang X."/>
            <person name="Suruliraj S."/>
            <person name="Warren W."/>
            <person name="Chinwalla A."/>
            <person name="Mardis E.R."/>
            <person name="Wilson R.K."/>
        </authorList>
    </citation>
    <scope>NUCLEOTIDE SEQUENCE [LARGE SCALE GENOMIC DNA]</scope>
    <source>
        <strain evidence="18">DSM 22608 / JCM 16073 / KCTC 15190 / YIT 12066</strain>
    </source>
</reference>
<evidence type="ECO:0000313" key="18">
    <source>
        <dbReference type="Proteomes" id="UP000018458"/>
    </source>
</evidence>
<feature type="binding site" evidence="15">
    <location>
        <position position="71"/>
    </location>
    <ligand>
        <name>Zn(2+)</name>
        <dbReference type="ChEBI" id="CHEBI:29105"/>
        <label>1</label>
    </ligand>
</feature>
<dbReference type="Gene3D" id="3.40.630.10">
    <property type="entry name" value="Zn peptidases"/>
    <property type="match status" value="2"/>
</dbReference>
<evidence type="ECO:0000256" key="14">
    <source>
        <dbReference type="ARBA" id="ARBA00051301"/>
    </source>
</evidence>
<dbReference type="SUPFAM" id="SSF55031">
    <property type="entry name" value="Bacterial exopeptidase dimerisation domain"/>
    <property type="match status" value="1"/>
</dbReference>
<evidence type="ECO:0000256" key="5">
    <source>
        <dbReference type="ARBA" id="ARBA00022391"/>
    </source>
</evidence>
<dbReference type="RefSeq" id="WP_009143954.1">
    <property type="nucleotide sequence ID" value="NZ_GL831047.1"/>
</dbReference>
<feature type="binding site" evidence="15">
    <location>
        <position position="144"/>
    </location>
    <ligand>
        <name>Zn(2+)</name>
        <dbReference type="ChEBI" id="CHEBI:29105"/>
        <label>2</label>
    </ligand>
</feature>
<evidence type="ECO:0000256" key="15">
    <source>
        <dbReference type="HAMAP-Rule" id="MF_01690"/>
    </source>
</evidence>
<evidence type="ECO:0000256" key="6">
    <source>
        <dbReference type="ARBA" id="ARBA00022605"/>
    </source>
</evidence>
<evidence type="ECO:0000256" key="13">
    <source>
        <dbReference type="ARBA" id="ARBA00031891"/>
    </source>
</evidence>
<feature type="binding site" evidence="15">
    <location>
        <position position="109"/>
    </location>
    <ligand>
        <name>Zn(2+)</name>
        <dbReference type="ChEBI" id="CHEBI:29105"/>
        <label>2</label>
    </ligand>
</feature>
<evidence type="ECO:0000256" key="2">
    <source>
        <dbReference type="ARBA" id="ARBA00006746"/>
    </source>
</evidence>
<feature type="active site" description="Proton acceptor" evidence="15">
    <location>
        <position position="143"/>
    </location>
</feature>
<dbReference type="InterPro" id="IPR036264">
    <property type="entry name" value="Bact_exopeptidase_dim_dom"/>
</dbReference>
<evidence type="ECO:0000313" key="17">
    <source>
        <dbReference type="EMBL" id="EFY06466.1"/>
    </source>
</evidence>
<feature type="active site" evidence="15">
    <location>
        <position position="73"/>
    </location>
</feature>
<dbReference type="GO" id="GO:0009089">
    <property type="term" value="P:lysine biosynthetic process via diaminopimelate"/>
    <property type="evidence" value="ECO:0007669"/>
    <property type="project" value="UniProtKB-UniRule"/>
</dbReference>
<dbReference type="AlphaFoldDB" id="E8LM16"/>
<feature type="binding site" evidence="15">
    <location>
        <position position="357"/>
    </location>
    <ligand>
        <name>Zn(2+)</name>
        <dbReference type="ChEBI" id="CHEBI:29105"/>
        <label>2</label>
    </ligand>
</feature>
<evidence type="ECO:0000259" key="16">
    <source>
        <dbReference type="Pfam" id="PF07687"/>
    </source>
</evidence>
<dbReference type="InterPro" id="IPR001261">
    <property type="entry name" value="ArgE/DapE_CS"/>
</dbReference>
<keyword evidence="7 15" id="KW-0479">Metal-binding</keyword>
<comment type="function">
    <text evidence="15">Catalyzes the hydrolysis of N-succinyl-L,L-diaminopimelic acid (SDAP), forming succinate and LL-2,6-diaminopimelate (DAP), an intermediate involved in the bacterial biosynthesis of lysine and meso-diaminopimelic acid, an essential component of bacterial cell walls.</text>
</comment>
<evidence type="ECO:0000256" key="3">
    <source>
        <dbReference type="ARBA" id="ARBA00011738"/>
    </source>
</evidence>
<dbReference type="GO" id="GO:0006526">
    <property type="term" value="P:L-arginine biosynthetic process"/>
    <property type="evidence" value="ECO:0007669"/>
    <property type="project" value="TreeGrafter"/>
</dbReference>
<dbReference type="Pfam" id="PF07687">
    <property type="entry name" value="M20_dimer"/>
    <property type="match status" value="1"/>
</dbReference>
<dbReference type="NCBIfam" id="TIGR01246">
    <property type="entry name" value="dapE_proteo"/>
    <property type="match status" value="1"/>
</dbReference>
<protein>
    <recommendedName>
        <fullName evidence="5 15">Succinyl-diaminopimelate desuccinylase</fullName>
        <shortName evidence="15">SDAP desuccinylase</shortName>
        <ecNumber evidence="4 15">3.5.1.18</ecNumber>
    </recommendedName>
    <alternativeName>
        <fullName evidence="13 15">N-succinyl-LL-2,6-diaminoheptanedioate amidohydrolase</fullName>
    </alternativeName>
</protein>
<name>E8LM16_SUCHY</name>
<dbReference type="SUPFAM" id="SSF53187">
    <property type="entry name" value="Zn-dependent exopeptidases"/>
    <property type="match status" value="1"/>
</dbReference>
<dbReference type="UniPathway" id="UPA00034">
    <property type="reaction ID" value="UER00021"/>
</dbReference>
<dbReference type="InterPro" id="IPR002933">
    <property type="entry name" value="Peptidase_M20"/>
</dbReference>
<dbReference type="GO" id="GO:0009014">
    <property type="term" value="F:succinyl-diaminopimelate desuccinylase activity"/>
    <property type="evidence" value="ECO:0007669"/>
    <property type="project" value="UniProtKB-UniRule"/>
</dbReference>
<dbReference type="InterPro" id="IPR005941">
    <property type="entry name" value="DapE_proteobac"/>
</dbReference>
<evidence type="ECO:0000256" key="10">
    <source>
        <dbReference type="ARBA" id="ARBA00022915"/>
    </source>
</evidence>
<dbReference type="Pfam" id="PF01546">
    <property type="entry name" value="Peptidase_M20"/>
    <property type="match status" value="1"/>
</dbReference>
<keyword evidence="8 15" id="KW-0378">Hydrolase</keyword>
<keyword evidence="10 15" id="KW-0220">Diaminopimelate biosynthesis</keyword>
<dbReference type="EMBL" id="AEVO01000118">
    <property type="protein sequence ID" value="EFY06466.1"/>
    <property type="molecule type" value="Genomic_DNA"/>
</dbReference>
<organism evidence="17 18">
    <name type="scientific">Succinatimonas hippei (strain DSM 22608 / JCM 16073 / KCTC 15190 / YIT 12066)</name>
    <dbReference type="NCBI Taxonomy" id="762983"/>
    <lineage>
        <taxon>Bacteria</taxon>
        <taxon>Pseudomonadati</taxon>
        <taxon>Pseudomonadota</taxon>
        <taxon>Gammaproteobacteria</taxon>
        <taxon>Aeromonadales</taxon>
        <taxon>Succinivibrionaceae</taxon>
        <taxon>Succinatimonas</taxon>
    </lineage>
</organism>
<dbReference type="HAMAP" id="MF_01690">
    <property type="entry name" value="DapE"/>
    <property type="match status" value="1"/>
</dbReference>
<proteinExistence type="inferred from homology"/>
<dbReference type="GO" id="GO:0008270">
    <property type="term" value="F:zinc ion binding"/>
    <property type="evidence" value="ECO:0007669"/>
    <property type="project" value="UniProtKB-UniRule"/>
</dbReference>
<keyword evidence="9 15" id="KW-0862">Zinc</keyword>